<keyword evidence="3" id="KW-0813">Transport</keyword>
<evidence type="ECO:0000256" key="4">
    <source>
        <dbReference type="ARBA" id="ARBA00022660"/>
    </source>
</evidence>
<dbReference type="PANTHER" id="PTHR12964:SF0">
    <property type="entry name" value="NADH DEHYDROGENASE [UBIQUINONE] 1 ALPHA SUBCOMPLEX SUBUNIT 6"/>
    <property type="match status" value="1"/>
</dbReference>
<dbReference type="EMBL" id="MBFR01000010">
    <property type="protein sequence ID" value="PVU97536.1"/>
    <property type="molecule type" value="Genomic_DNA"/>
</dbReference>
<sequence>MPVVQPAVTRFSKTLVESRLRTIGLYRDWQKAVPEIVRDYRISFPSSIVRQKIRAEFEKNRSLTDIGAINIALFKGRAEYEETINCWKQINHVLNYFDDAMKPPPQKVTDANFVERFFSGQN</sequence>
<evidence type="ECO:0000259" key="9">
    <source>
        <dbReference type="Pfam" id="PF05347"/>
    </source>
</evidence>
<keyword evidence="11" id="KW-1185">Reference proteome</keyword>
<dbReference type="CDD" id="cd20266">
    <property type="entry name" value="Complex1_LYR_NDUFA6_LYRM6"/>
    <property type="match status" value="1"/>
</dbReference>
<dbReference type="Pfam" id="PF05347">
    <property type="entry name" value="Complex1_LYR"/>
    <property type="match status" value="1"/>
</dbReference>
<dbReference type="GO" id="GO:0006979">
    <property type="term" value="P:response to oxidative stress"/>
    <property type="evidence" value="ECO:0007669"/>
    <property type="project" value="TreeGrafter"/>
</dbReference>
<keyword evidence="5" id="KW-0999">Mitochondrion inner membrane</keyword>
<evidence type="ECO:0000256" key="6">
    <source>
        <dbReference type="ARBA" id="ARBA00022982"/>
    </source>
</evidence>
<reference evidence="10 11" key="1">
    <citation type="journal article" date="2018" name="MBio">
        <title>Comparative Genomics Reveals the Core Gene Toolbox for the Fungus-Insect Symbiosis.</title>
        <authorList>
            <person name="Wang Y."/>
            <person name="Stata M."/>
            <person name="Wang W."/>
            <person name="Stajich J.E."/>
            <person name="White M.M."/>
            <person name="Moncalvo J.M."/>
        </authorList>
    </citation>
    <scope>NUCLEOTIDE SEQUENCE [LARGE SCALE GENOMIC DNA]</scope>
    <source>
        <strain evidence="10 11">SWE-8-4</strain>
    </source>
</reference>
<evidence type="ECO:0000313" key="10">
    <source>
        <dbReference type="EMBL" id="PVU97536.1"/>
    </source>
</evidence>
<evidence type="ECO:0000256" key="7">
    <source>
        <dbReference type="ARBA" id="ARBA00023128"/>
    </source>
</evidence>
<comment type="similarity">
    <text evidence="2">Belongs to the complex I LYR family.</text>
</comment>
<organism evidence="10 11">
    <name type="scientific">Smittium simulii</name>
    <dbReference type="NCBI Taxonomy" id="133385"/>
    <lineage>
        <taxon>Eukaryota</taxon>
        <taxon>Fungi</taxon>
        <taxon>Fungi incertae sedis</taxon>
        <taxon>Zoopagomycota</taxon>
        <taxon>Kickxellomycotina</taxon>
        <taxon>Harpellomycetes</taxon>
        <taxon>Harpellales</taxon>
        <taxon>Legeriomycetaceae</taxon>
        <taxon>Smittium</taxon>
    </lineage>
</organism>
<comment type="caution">
    <text evidence="10">The sequence shown here is derived from an EMBL/GenBank/DDBJ whole genome shotgun (WGS) entry which is preliminary data.</text>
</comment>
<dbReference type="GO" id="GO:0005743">
    <property type="term" value="C:mitochondrial inner membrane"/>
    <property type="evidence" value="ECO:0007669"/>
    <property type="project" value="UniProtKB-SubCell"/>
</dbReference>
<dbReference type="OrthoDB" id="14535at2759"/>
<dbReference type="InterPro" id="IPR008011">
    <property type="entry name" value="Complex1_LYR_dom"/>
</dbReference>
<dbReference type="AlphaFoldDB" id="A0A2T9YZ12"/>
<accession>A0A2T9YZ12</accession>
<evidence type="ECO:0000313" key="11">
    <source>
        <dbReference type="Proteomes" id="UP000245383"/>
    </source>
</evidence>
<dbReference type="InterPro" id="IPR045299">
    <property type="entry name" value="Complex1_LYR_NDUFA6_LYRM6"/>
</dbReference>
<dbReference type="InterPro" id="IPR016488">
    <property type="entry name" value="NADH_Ub_cplx-1_asu_su-6"/>
</dbReference>
<comment type="subcellular location">
    <subcellularLocation>
        <location evidence="1">Mitochondrion inner membrane</location>
        <topology evidence="1">Peripheral membrane protein</topology>
        <orientation evidence="1">Matrix side</orientation>
    </subcellularLocation>
</comment>
<dbReference type="STRING" id="133385.A0A2T9YZ12"/>
<dbReference type="Proteomes" id="UP000245383">
    <property type="component" value="Unassembled WGS sequence"/>
</dbReference>
<dbReference type="GO" id="GO:0045271">
    <property type="term" value="C:respiratory chain complex I"/>
    <property type="evidence" value="ECO:0007669"/>
    <property type="project" value="InterPro"/>
</dbReference>
<keyword evidence="4" id="KW-0679">Respiratory chain</keyword>
<evidence type="ECO:0000256" key="2">
    <source>
        <dbReference type="ARBA" id="ARBA00009508"/>
    </source>
</evidence>
<dbReference type="PANTHER" id="PTHR12964">
    <property type="entry name" value="NADH-UBIQUINONE OXIDOREDUCTASE B14 SUBUNIT"/>
    <property type="match status" value="1"/>
</dbReference>
<protein>
    <recommendedName>
        <fullName evidence="9">Complex 1 LYR protein domain-containing protein</fullName>
    </recommendedName>
</protein>
<evidence type="ECO:0000256" key="1">
    <source>
        <dbReference type="ARBA" id="ARBA00004443"/>
    </source>
</evidence>
<evidence type="ECO:0000256" key="3">
    <source>
        <dbReference type="ARBA" id="ARBA00022448"/>
    </source>
</evidence>
<keyword evidence="7" id="KW-0496">Mitochondrion</keyword>
<keyword evidence="8" id="KW-0472">Membrane</keyword>
<name>A0A2T9YZ12_9FUNG</name>
<evidence type="ECO:0000256" key="8">
    <source>
        <dbReference type="ARBA" id="ARBA00023136"/>
    </source>
</evidence>
<keyword evidence="6" id="KW-0249">Electron transport</keyword>
<evidence type="ECO:0000256" key="5">
    <source>
        <dbReference type="ARBA" id="ARBA00022792"/>
    </source>
</evidence>
<feature type="domain" description="Complex 1 LYR protein" evidence="9">
    <location>
        <begin position="24"/>
        <end position="80"/>
    </location>
</feature>
<gene>
    <name evidence="10" type="ORF">BB561_000473</name>
</gene>
<proteinExistence type="inferred from homology"/>